<proteinExistence type="predicted"/>
<dbReference type="InterPro" id="IPR009875">
    <property type="entry name" value="PilZ_domain"/>
</dbReference>
<dbReference type="RefSeq" id="WP_012823657.1">
    <property type="nucleotide sequence ID" value="NC_013422.1"/>
</dbReference>
<dbReference type="STRING" id="555778.Hneap_0772"/>
<organism evidence="2 3">
    <name type="scientific">Halothiobacillus neapolitanus (strain ATCC 23641 / DSM 15147 / CIP 104769 / NCIMB 8539 / c2)</name>
    <name type="common">Thiobacillus neapolitanus</name>
    <dbReference type="NCBI Taxonomy" id="555778"/>
    <lineage>
        <taxon>Bacteria</taxon>
        <taxon>Pseudomonadati</taxon>
        <taxon>Pseudomonadota</taxon>
        <taxon>Gammaproteobacteria</taxon>
        <taxon>Chromatiales</taxon>
        <taxon>Halothiobacillaceae</taxon>
        <taxon>Halothiobacillus</taxon>
    </lineage>
</organism>
<dbReference type="EMBL" id="CP001801">
    <property type="protein sequence ID" value="ACX95621.1"/>
    <property type="molecule type" value="Genomic_DNA"/>
</dbReference>
<name>D0KYU8_HALNC</name>
<keyword evidence="3" id="KW-1185">Reference proteome</keyword>
<reference evidence="2 3" key="1">
    <citation type="submission" date="2009-10" db="EMBL/GenBank/DDBJ databases">
        <title>Complete sequence of Halothiobacillus neapolitanus c2.</title>
        <authorList>
            <consortium name="US DOE Joint Genome Institute"/>
            <person name="Lucas S."/>
            <person name="Copeland A."/>
            <person name="Lapidus A."/>
            <person name="Glavina del Rio T."/>
            <person name="Tice H."/>
            <person name="Bruce D."/>
            <person name="Goodwin L."/>
            <person name="Pitluck S."/>
            <person name="Davenport K."/>
            <person name="Brettin T."/>
            <person name="Detter J.C."/>
            <person name="Han C."/>
            <person name="Tapia R."/>
            <person name="Larimer F."/>
            <person name="Land M."/>
            <person name="Hauser L."/>
            <person name="Kyrpides N."/>
            <person name="Mikhailova N."/>
            <person name="Kerfeld C."/>
            <person name="Cannon G."/>
            <person name="Heinhort S."/>
        </authorList>
    </citation>
    <scope>NUCLEOTIDE SEQUENCE [LARGE SCALE GENOMIC DNA]</scope>
    <source>
        <strain evidence="3">ATCC 23641 / c2</strain>
    </source>
</reference>
<evidence type="ECO:0000313" key="3">
    <source>
        <dbReference type="Proteomes" id="UP000009102"/>
    </source>
</evidence>
<feature type="domain" description="PilZ" evidence="1">
    <location>
        <begin position="14"/>
        <end position="107"/>
    </location>
</feature>
<dbReference type="KEGG" id="hna:Hneap_0772"/>
<dbReference type="AlphaFoldDB" id="D0KYU8"/>
<sequence>MDAGNPSQIDNNQDRRDFNRIKVRGKVLLKCMTPPFEIFNAEIIDVSANGLNISTKNALELNLPVQLSVCTVNDNNVFFMNGKITWCEKSSDDQGEPEYNAGIEIQFDRRNKDYHDWRALYIA</sequence>
<dbReference type="HOGENOM" id="CLU_2012062_0_0_6"/>
<accession>D0KYU8</accession>
<dbReference type="GO" id="GO:0035438">
    <property type="term" value="F:cyclic-di-GMP binding"/>
    <property type="evidence" value="ECO:0007669"/>
    <property type="project" value="InterPro"/>
</dbReference>
<dbReference type="Gene3D" id="2.40.10.220">
    <property type="entry name" value="predicted glycosyltransferase like domains"/>
    <property type="match status" value="1"/>
</dbReference>
<dbReference type="Proteomes" id="UP000009102">
    <property type="component" value="Chromosome"/>
</dbReference>
<gene>
    <name evidence="2" type="ordered locus">Hneap_0772</name>
</gene>
<evidence type="ECO:0000259" key="1">
    <source>
        <dbReference type="Pfam" id="PF07238"/>
    </source>
</evidence>
<dbReference type="SUPFAM" id="SSF141371">
    <property type="entry name" value="PilZ domain-like"/>
    <property type="match status" value="1"/>
</dbReference>
<dbReference type="OrthoDB" id="5801786at2"/>
<protein>
    <submittedName>
        <fullName evidence="2">Type IV pilus assembly PilZ</fullName>
    </submittedName>
</protein>
<dbReference type="Pfam" id="PF07238">
    <property type="entry name" value="PilZ"/>
    <property type="match status" value="1"/>
</dbReference>
<evidence type="ECO:0000313" key="2">
    <source>
        <dbReference type="EMBL" id="ACX95621.1"/>
    </source>
</evidence>